<evidence type="ECO:0000256" key="1">
    <source>
        <dbReference type="SAM" id="MobiDB-lite"/>
    </source>
</evidence>
<feature type="compositionally biased region" description="Basic and acidic residues" evidence="1">
    <location>
        <begin position="250"/>
        <end position="260"/>
    </location>
</feature>
<dbReference type="GO" id="GO:0016787">
    <property type="term" value="F:hydrolase activity"/>
    <property type="evidence" value="ECO:0007669"/>
    <property type="project" value="UniProtKB-KW"/>
</dbReference>
<sequence length="339" mass="38884">MDAILLKEESWSKRIQVKRAIKGEDLSINLISMEWVGLDVQSSYTPFYTGPKRVARANNYEQDESVKKPSPGGSSSSDYDVQADPNYEGQSATYNQPSSNRRPCSHKCTNKDTCAHECCKLGIAIKRPQVQKAPNMERNKEKMSVNEKIGRMDHYMNGLKNQVEKIPQTPNIKRMKPSSSKENLNRFSYTPKDRLALTRTPMTKPEIQVTSTGKKRVAVAPNPRGWDELDMYHYSRTDSSDPDIDDVTPEDTHMNPKTPERTYGSNISHGNNTRRDDRQNPYEMESTYKTNQQPYNRDKPHSNNMERNQQNPYEIEAIHNTSHDPYNSNTDANFIDNPC</sequence>
<feature type="region of interest" description="Disordered" evidence="1">
    <location>
        <begin position="206"/>
        <end position="309"/>
    </location>
</feature>
<organism evidence="2 3">
    <name type="scientific">Owenia fusiformis</name>
    <name type="common">Polychaete worm</name>
    <dbReference type="NCBI Taxonomy" id="6347"/>
    <lineage>
        <taxon>Eukaryota</taxon>
        <taxon>Metazoa</taxon>
        <taxon>Spiralia</taxon>
        <taxon>Lophotrochozoa</taxon>
        <taxon>Annelida</taxon>
        <taxon>Polychaeta</taxon>
        <taxon>Sedentaria</taxon>
        <taxon>Canalipalpata</taxon>
        <taxon>Sabellida</taxon>
        <taxon>Oweniida</taxon>
        <taxon>Oweniidae</taxon>
        <taxon>Owenia</taxon>
    </lineage>
</organism>
<comment type="caution">
    <text evidence="2">The sequence shown here is derived from an EMBL/GenBank/DDBJ whole genome shotgun (WGS) entry which is preliminary data.</text>
</comment>
<dbReference type="InterPro" id="IPR052247">
    <property type="entry name" value="Meiotic_Crossover_Helicase"/>
</dbReference>
<feature type="non-terminal residue" evidence="2">
    <location>
        <position position="1"/>
    </location>
</feature>
<evidence type="ECO:0000313" key="2">
    <source>
        <dbReference type="EMBL" id="CAH1800545.1"/>
    </source>
</evidence>
<dbReference type="PANTHER" id="PTHR47835:SF3">
    <property type="entry name" value="HELICASE FOR MEIOSIS 1"/>
    <property type="match status" value="1"/>
</dbReference>
<feature type="region of interest" description="Disordered" evidence="1">
    <location>
        <begin position="58"/>
        <end position="105"/>
    </location>
</feature>
<feature type="compositionally biased region" description="Polar residues" evidence="1">
    <location>
        <begin position="320"/>
        <end position="332"/>
    </location>
</feature>
<gene>
    <name evidence="2" type="ORF">OFUS_LOCUS24414</name>
</gene>
<keyword evidence="3" id="KW-1185">Reference proteome</keyword>
<dbReference type="PANTHER" id="PTHR47835">
    <property type="entry name" value="HFM1, ATP DEPENDENT DNA HELICASE HOMOLOG"/>
    <property type="match status" value="1"/>
</dbReference>
<dbReference type="OrthoDB" id="5575at2759"/>
<name>A0A8J1UYN8_OWEFU</name>
<feature type="compositionally biased region" description="Polar residues" evidence="1">
    <location>
        <begin position="88"/>
        <end position="102"/>
    </location>
</feature>
<dbReference type="EMBL" id="CAIIXF020000012">
    <property type="protein sequence ID" value="CAH1800545.1"/>
    <property type="molecule type" value="Genomic_DNA"/>
</dbReference>
<feature type="compositionally biased region" description="Basic and acidic residues" evidence="1">
    <location>
        <begin position="225"/>
        <end position="239"/>
    </location>
</feature>
<proteinExistence type="predicted"/>
<accession>A0A8J1UYN8</accession>
<feature type="compositionally biased region" description="Low complexity" evidence="1">
    <location>
        <begin position="68"/>
        <end position="80"/>
    </location>
</feature>
<reference evidence="2" key="1">
    <citation type="submission" date="2022-03" db="EMBL/GenBank/DDBJ databases">
        <authorList>
            <person name="Martin C."/>
        </authorList>
    </citation>
    <scope>NUCLEOTIDE SEQUENCE</scope>
</reference>
<feature type="region of interest" description="Disordered" evidence="1">
    <location>
        <begin position="320"/>
        <end position="339"/>
    </location>
</feature>
<dbReference type="AlphaFoldDB" id="A0A8J1UYN8"/>
<dbReference type="GO" id="GO:0043138">
    <property type="term" value="F:3'-5' DNA helicase activity"/>
    <property type="evidence" value="ECO:0007669"/>
    <property type="project" value="UniProtKB-EC"/>
</dbReference>
<dbReference type="Proteomes" id="UP000749559">
    <property type="component" value="Unassembled WGS sequence"/>
</dbReference>
<evidence type="ECO:0000313" key="3">
    <source>
        <dbReference type="Proteomes" id="UP000749559"/>
    </source>
</evidence>
<protein>
    <submittedName>
        <fullName evidence="2">Uncharacterized protein</fullName>
    </submittedName>
</protein>
<feature type="compositionally biased region" description="Acidic residues" evidence="1">
    <location>
        <begin position="240"/>
        <end position="249"/>
    </location>
</feature>